<proteinExistence type="predicted"/>
<keyword evidence="2" id="KW-1185">Reference proteome</keyword>
<dbReference type="Proteomes" id="UP000479190">
    <property type="component" value="Unassembled WGS sequence"/>
</dbReference>
<accession>A0A6H5IIK3</accession>
<gene>
    <name evidence="1" type="ORF">TBRA_LOCUS7108</name>
</gene>
<evidence type="ECO:0000313" key="2">
    <source>
        <dbReference type="Proteomes" id="UP000479190"/>
    </source>
</evidence>
<reference evidence="1 2" key="1">
    <citation type="submission" date="2020-02" db="EMBL/GenBank/DDBJ databases">
        <authorList>
            <person name="Ferguson B K."/>
        </authorList>
    </citation>
    <scope>NUCLEOTIDE SEQUENCE [LARGE SCALE GENOMIC DNA]</scope>
</reference>
<dbReference type="AlphaFoldDB" id="A0A6H5IIK3"/>
<organism evidence="1 2">
    <name type="scientific">Trichogramma brassicae</name>
    <dbReference type="NCBI Taxonomy" id="86971"/>
    <lineage>
        <taxon>Eukaryota</taxon>
        <taxon>Metazoa</taxon>
        <taxon>Ecdysozoa</taxon>
        <taxon>Arthropoda</taxon>
        <taxon>Hexapoda</taxon>
        <taxon>Insecta</taxon>
        <taxon>Pterygota</taxon>
        <taxon>Neoptera</taxon>
        <taxon>Endopterygota</taxon>
        <taxon>Hymenoptera</taxon>
        <taxon>Apocrita</taxon>
        <taxon>Proctotrupomorpha</taxon>
        <taxon>Chalcidoidea</taxon>
        <taxon>Trichogrammatidae</taxon>
        <taxon>Trichogramma</taxon>
    </lineage>
</organism>
<dbReference type="EMBL" id="CADCXV010000774">
    <property type="protein sequence ID" value="CAB0035210.1"/>
    <property type="molecule type" value="Genomic_DNA"/>
</dbReference>
<protein>
    <submittedName>
        <fullName evidence="1">Uncharacterized protein</fullName>
    </submittedName>
</protein>
<evidence type="ECO:0000313" key="1">
    <source>
        <dbReference type="EMBL" id="CAB0035210.1"/>
    </source>
</evidence>
<name>A0A6H5IIK3_9HYME</name>
<dbReference type="OrthoDB" id="9988752at2759"/>
<sequence>MFYRYCVYTNEPRCCEREEHECVSQRKNCFPTSRLILVVYENYSSSYKTSNGKLARRCEVIGQRFLGNESHVEHFKLLERSPTYFLIGARHTTNDKKKGEKKGYAESLTGHSLDCSACAFLIVVVATTAAAAVASAAAAETSIYSSDNGAWRGGRAPRALQAFASVVHINVRRDYKSRRCASYHGVYIIHTHTCSCEREYSYTRACCFARIYRYRSRDHAKFMLARCLTRYFDTEKSYPRDRFSRETYFVARSERDT</sequence>